<evidence type="ECO:0000256" key="3">
    <source>
        <dbReference type="PROSITE-ProRule" id="PRU00023"/>
    </source>
</evidence>
<evidence type="ECO:0000256" key="1">
    <source>
        <dbReference type="ARBA" id="ARBA00022737"/>
    </source>
</evidence>
<dbReference type="Pfam" id="PF12796">
    <property type="entry name" value="Ank_2"/>
    <property type="match status" value="1"/>
</dbReference>
<keyword evidence="1" id="KW-0677">Repeat</keyword>
<dbReference type="Gene3D" id="1.25.40.20">
    <property type="entry name" value="Ankyrin repeat-containing domain"/>
    <property type="match status" value="3"/>
</dbReference>
<dbReference type="EMBL" id="PDNA01000087">
    <property type="protein sequence ID" value="PGH14951.1"/>
    <property type="molecule type" value="Genomic_DNA"/>
</dbReference>
<dbReference type="PRINTS" id="PR01415">
    <property type="entry name" value="ANKYRIN"/>
</dbReference>
<dbReference type="Proteomes" id="UP000224634">
    <property type="component" value="Unassembled WGS sequence"/>
</dbReference>
<evidence type="ECO:0000256" key="2">
    <source>
        <dbReference type="ARBA" id="ARBA00023043"/>
    </source>
</evidence>
<proteinExistence type="predicted"/>
<accession>A0A2B7Y1N5</accession>
<evidence type="ECO:0000313" key="4">
    <source>
        <dbReference type="EMBL" id="PGH14951.1"/>
    </source>
</evidence>
<gene>
    <name evidence="4" type="ORF">AJ80_05714</name>
</gene>
<organism evidence="4 5">
    <name type="scientific">Polytolypa hystricis (strain UAMH7299)</name>
    <dbReference type="NCBI Taxonomy" id="1447883"/>
    <lineage>
        <taxon>Eukaryota</taxon>
        <taxon>Fungi</taxon>
        <taxon>Dikarya</taxon>
        <taxon>Ascomycota</taxon>
        <taxon>Pezizomycotina</taxon>
        <taxon>Eurotiomycetes</taxon>
        <taxon>Eurotiomycetidae</taxon>
        <taxon>Onygenales</taxon>
        <taxon>Onygenales incertae sedis</taxon>
        <taxon>Polytolypa</taxon>
    </lineage>
</organism>
<dbReference type="PANTHER" id="PTHR24126">
    <property type="entry name" value="ANKYRIN REPEAT, PH AND SEC7 DOMAIN CONTAINING PROTEIN SECG-RELATED"/>
    <property type="match status" value="1"/>
</dbReference>
<dbReference type="PROSITE" id="PS50088">
    <property type="entry name" value="ANK_REPEAT"/>
    <property type="match status" value="3"/>
</dbReference>
<dbReference type="InterPro" id="IPR002110">
    <property type="entry name" value="Ankyrin_rpt"/>
</dbReference>
<keyword evidence="2 3" id="KW-0040">ANK repeat</keyword>
<evidence type="ECO:0000313" key="5">
    <source>
        <dbReference type="Proteomes" id="UP000224634"/>
    </source>
</evidence>
<dbReference type="SUPFAM" id="SSF48403">
    <property type="entry name" value="Ankyrin repeat"/>
    <property type="match status" value="1"/>
</dbReference>
<comment type="caution">
    <text evidence="4">The sequence shown here is derived from an EMBL/GenBank/DDBJ whole genome shotgun (WGS) entry which is preliminary data.</text>
</comment>
<sequence length="767" mass="84764">MTTIVSYLGSPDFVHVLNENNLLERNATDGGGKTALHWAISRADGRARGMARELLAMKFDINAADVEGRTPLHFAAKAGNLEIVNLLEKRANTEIGKETATPLIEVCCCDHAAVVQALLARRADVNVESKFGTPLAAAILGSSKECVAIILANKRLKKYRGRDRERLLGAGFDSNHLADGRNITPLQAAVAGAHKLAHAGDRAEVVKLLLDRGADANAPGGQFGTALHAAISNDNNDLQVLLRNRGAAEPETVDRKVSFMSADLDIKQLRHLPKVLESHLRYYVVAIMMDNEKVIQNHTTMQVNAYREAIQAKNIRTIKLLSHLSLKAFEEMVRIARCDMEGDEMADGNEQPTSTQHLPNTVFYNHVIPGVVRTTARLASLVNSMRENQGSIPQQPTRALHAASSASLKLELLTSAAVKILTDAIEIGAEEIVQMLARYWALGLRYIFAGKASDQMMEVLVLYRADEFECYFREREMDKPYVLAKIGLELMAAAFQGRKEDSRLAQLAVSLSKIWLLTLRNVVEKGYASYEQLEKFIRSLQKEITAGFEVHNWQAIRRVGPAAIEVLIGVVTDENAYTAHIIARLAINNEGADIIDNTLIRDLEEEFWKCIDGVAITDSTDKEILKGTRMWDFAGWTTSLGRSPISFPETLSVQKVRITVATVKKQLLQCIPMCSSPVYYLETVVALVSSVAAVALKKTDPRRIVIHQEAVSLLSESSDQLKILVKKMNEVPADANRRDDAARIMEIVKQLRRELNAGNILADANVQ</sequence>
<dbReference type="SMART" id="SM00248">
    <property type="entry name" value="ANK"/>
    <property type="match status" value="5"/>
</dbReference>
<feature type="repeat" description="ANK" evidence="3">
    <location>
        <begin position="67"/>
        <end position="87"/>
    </location>
</feature>
<dbReference type="Pfam" id="PF00023">
    <property type="entry name" value="Ank"/>
    <property type="match status" value="2"/>
</dbReference>
<dbReference type="InterPro" id="IPR036770">
    <property type="entry name" value="Ankyrin_rpt-contain_sf"/>
</dbReference>
<keyword evidence="5" id="KW-1185">Reference proteome</keyword>
<dbReference type="STRING" id="1447883.A0A2B7Y1N5"/>
<dbReference type="OrthoDB" id="4576176at2759"/>
<feature type="repeat" description="ANK" evidence="3">
    <location>
        <begin position="181"/>
        <end position="221"/>
    </location>
</feature>
<name>A0A2B7Y1N5_POLH7</name>
<feature type="repeat" description="ANK" evidence="3">
    <location>
        <begin position="31"/>
        <end position="66"/>
    </location>
</feature>
<protein>
    <submittedName>
        <fullName evidence="4">Uncharacterized protein</fullName>
    </submittedName>
</protein>
<reference evidence="4 5" key="1">
    <citation type="submission" date="2017-10" db="EMBL/GenBank/DDBJ databases">
        <title>Comparative genomics in systemic dimorphic fungi from Ajellomycetaceae.</title>
        <authorList>
            <person name="Munoz J.F."/>
            <person name="Mcewen J.G."/>
            <person name="Clay O.K."/>
            <person name="Cuomo C.A."/>
        </authorList>
    </citation>
    <scope>NUCLEOTIDE SEQUENCE [LARGE SCALE GENOMIC DNA]</scope>
    <source>
        <strain evidence="4 5">UAMH7299</strain>
    </source>
</reference>
<dbReference type="PROSITE" id="PS50297">
    <property type="entry name" value="ANK_REP_REGION"/>
    <property type="match status" value="1"/>
</dbReference>
<dbReference type="PANTHER" id="PTHR24126:SF14">
    <property type="entry name" value="ANK_REP_REGION DOMAIN-CONTAINING PROTEIN"/>
    <property type="match status" value="1"/>
</dbReference>
<dbReference type="AlphaFoldDB" id="A0A2B7Y1N5"/>